<dbReference type="InterPro" id="IPR010982">
    <property type="entry name" value="Lambda_DNA-bd_dom_sf"/>
</dbReference>
<dbReference type="GO" id="GO:0003677">
    <property type="term" value="F:DNA binding"/>
    <property type="evidence" value="ECO:0007669"/>
    <property type="project" value="InterPro"/>
</dbReference>
<organism evidence="2 3">
    <name type="scientific">Salinicoccus sediminis</name>
    <dbReference type="NCBI Taxonomy" id="1432562"/>
    <lineage>
        <taxon>Bacteria</taxon>
        <taxon>Bacillati</taxon>
        <taxon>Bacillota</taxon>
        <taxon>Bacilli</taxon>
        <taxon>Bacillales</taxon>
        <taxon>Staphylococcaceae</taxon>
        <taxon>Salinicoccus</taxon>
    </lineage>
</organism>
<dbReference type="EMBL" id="LAYZ01000003">
    <property type="protein sequence ID" value="KKK34705.1"/>
    <property type="molecule type" value="Genomic_DNA"/>
</dbReference>
<dbReference type="AlphaFoldDB" id="A0A0M2SQ24"/>
<feature type="domain" description="HTH cro/C1-type" evidence="1">
    <location>
        <begin position="14"/>
        <end position="57"/>
    </location>
</feature>
<reference evidence="2 3" key="1">
    <citation type="submission" date="2015-04" db="EMBL/GenBank/DDBJ databases">
        <title>Taxonomic description and genome sequence of Salinicoccus sediminis sp. nov., a novel hyper halotolerant bacterium isolated from marine sediment.</title>
        <authorList>
            <person name="Mathan Kumar R."/>
            <person name="Kaur G."/>
            <person name="Kumar N."/>
            <person name="Kumar A."/>
            <person name="Singh N.K."/>
            <person name="Kaur N."/>
            <person name="Mayilraj S."/>
        </authorList>
    </citation>
    <scope>NUCLEOTIDE SEQUENCE [LARGE SCALE GENOMIC DNA]</scope>
    <source>
        <strain evidence="2 3">SV-16</strain>
    </source>
</reference>
<gene>
    <name evidence="2" type="ORF">WN59_06650</name>
</gene>
<dbReference type="CDD" id="cd00093">
    <property type="entry name" value="HTH_XRE"/>
    <property type="match status" value="1"/>
</dbReference>
<dbReference type="RefSeq" id="WP_046514678.1">
    <property type="nucleotide sequence ID" value="NZ_LAYZ01000003.1"/>
</dbReference>
<accession>A0A0M2SQ24</accession>
<keyword evidence="3" id="KW-1185">Reference proteome</keyword>
<evidence type="ECO:0000259" key="1">
    <source>
        <dbReference type="PROSITE" id="PS50943"/>
    </source>
</evidence>
<evidence type="ECO:0000313" key="3">
    <source>
        <dbReference type="Proteomes" id="UP000034287"/>
    </source>
</evidence>
<comment type="caution">
    <text evidence="2">The sequence shown here is derived from an EMBL/GenBank/DDBJ whole genome shotgun (WGS) entry which is preliminary data.</text>
</comment>
<dbReference type="SMART" id="SM00530">
    <property type="entry name" value="HTH_XRE"/>
    <property type="match status" value="1"/>
</dbReference>
<sequence>MPKEEKIKELGDYLKRLRKRKKLTAKELGELTGYSQSHISGIENGQKGRPNEEFLRKSLLSLSDSSHEYVKHIEDINEIFQHELITTEEFKSKFKDTFANKEAPSKYLRWGDEEKGYIKADVYDFPINDIEYMISDKFNDKFYKDNIIKSEDKKIITDSLNSMMLFRQEHALRVLADLEYEGLISEDTYNKFGWKYAPDVMIPKLKKE</sequence>
<evidence type="ECO:0000313" key="2">
    <source>
        <dbReference type="EMBL" id="KKK34705.1"/>
    </source>
</evidence>
<protein>
    <recommendedName>
        <fullName evidence="1">HTH cro/C1-type domain-containing protein</fullName>
    </recommendedName>
</protein>
<name>A0A0M2SQ24_9STAP</name>
<dbReference type="Proteomes" id="UP000034287">
    <property type="component" value="Unassembled WGS sequence"/>
</dbReference>
<dbReference type="InterPro" id="IPR001387">
    <property type="entry name" value="Cro/C1-type_HTH"/>
</dbReference>
<dbReference type="PATRIC" id="fig|1432562.3.peg.1324"/>
<dbReference type="Pfam" id="PF13560">
    <property type="entry name" value="HTH_31"/>
    <property type="match status" value="1"/>
</dbReference>
<dbReference type="STRING" id="1432562.WN59_06650"/>
<dbReference type="OrthoDB" id="9812960at2"/>
<dbReference type="PROSITE" id="PS50943">
    <property type="entry name" value="HTH_CROC1"/>
    <property type="match status" value="1"/>
</dbReference>
<dbReference type="Gene3D" id="1.10.260.40">
    <property type="entry name" value="lambda repressor-like DNA-binding domains"/>
    <property type="match status" value="1"/>
</dbReference>
<dbReference type="SUPFAM" id="SSF47413">
    <property type="entry name" value="lambda repressor-like DNA-binding domains"/>
    <property type="match status" value="1"/>
</dbReference>
<proteinExistence type="predicted"/>